<evidence type="ECO:0008006" key="3">
    <source>
        <dbReference type="Google" id="ProtNLM"/>
    </source>
</evidence>
<evidence type="ECO:0000313" key="1">
    <source>
        <dbReference type="EMBL" id="KFZ29801.1"/>
    </source>
</evidence>
<dbReference type="EMBL" id="JPIN01000001">
    <property type="protein sequence ID" value="KFZ29801.1"/>
    <property type="molecule type" value="Genomic_DNA"/>
</dbReference>
<protein>
    <recommendedName>
        <fullName evidence="3">DUF192 domain-containing protein</fullName>
    </recommendedName>
</protein>
<dbReference type="OrthoDB" id="5526466at2"/>
<gene>
    <name evidence="1" type="ORF">IDAT_01515</name>
</gene>
<dbReference type="eggNOG" id="COG1430">
    <property type="taxonomic scope" value="Bacteria"/>
</dbReference>
<accession>A0A094JB64</accession>
<dbReference type="Gene3D" id="2.60.120.1140">
    <property type="entry name" value="Protein of unknown function DUF192"/>
    <property type="match status" value="1"/>
</dbReference>
<dbReference type="Pfam" id="PF02643">
    <property type="entry name" value="DUF192"/>
    <property type="match status" value="1"/>
</dbReference>
<dbReference type="PANTHER" id="PTHR37953">
    <property type="entry name" value="UPF0127 PROTEIN MJ1496"/>
    <property type="match status" value="1"/>
</dbReference>
<sequence>MTLSILTLLLAGFTAQDSCSTAAEDVCSYDTTQLCQVGVSGQPPMQVEIADNFDKRARGLMHRTELAPHHGMWFVYNEERPGYSGFWMYNTKIALDIAYLDAQMRVVKTFTMRPCTSVNSRNCPSYRPGTNYKSALEMPAGYFAEHGIREGVQLQQCENKE</sequence>
<comment type="caution">
    <text evidence="1">The sequence shown here is derived from an EMBL/GenBank/DDBJ whole genome shotgun (WGS) entry which is preliminary data.</text>
</comment>
<dbReference type="PANTHER" id="PTHR37953:SF1">
    <property type="entry name" value="UPF0127 PROTEIN MJ1496"/>
    <property type="match status" value="1"/>
</dbReference>
<dbReference type="RefSeq" id="WP_034729573.1">
    <property type="nucleotide sequence ID" value="NZ_JPIN01000001.1"/>
</dbReference>
<evidence type="ECO:0000313" key="2">
    <source>
        <dbReference type="Proteomes" id="UP000053718"/>
    </source>
</evidence>
<name>A0A094JB64_9GAMM</name>
<dbReference type="InterPro" id="IPR038695">
    <property type="entry name" value="Saro_0823-like_sf"/>
</dbReference>
<proteinExistence type="predicted"/>
<dbReference type="InterPro" id="IPR003795">
    <property type="entry name" value="DUF192"/>
</dbReference>
<dbReference type="AlphaFoldDB" id="A0A094JB64"/>
<reference evidence="1 2" key="1">
    <citation type="submission" date="2014-06" db="EMBL/GenBank/DDBJ databases">
        <title>Draft genome sequence of Idiomarina sp. MCCC 1A10513.</title>
        <authorList>
            <person name="Du J."/>
            <person name="Lai Q."/>
            <person name="Shao Z."/>
        </authorList>
    </citation>
    <scope>NUCLEOTIDE SEQUENCE [LARGE SCALE GENOMIC DNA]</scope>
    <source>
        <strain evidence="1 2">MCCC 1A10513</strain>
    </source>
</reference>
<organism evidence="1 2">
    <name type="scientific">Pseudidiomarina atlantica</name>
    <dbReference type="NCBI Taxonomy" id="1517416"/>
    <lineage>
        <taxon>Bacteria</taxon>
        <taxon>Pseudomonadati</taxon>
        <taxon>Pseudomonadota</taxon>
        <taxon>Gammaproteobacteria</taxon>
        <taxon>Alteromonadales</taxon>
        <taxon>Idiomarinaceae</taxon>
        <taxon>Pseudidiomarina</taxon>
    </lineage>
</organism>
<keyword evidence="2" id="KW-1185">Reference proteome</keyword>
<dbReference type="Proteomes" id="UP000053718">
    <property type="component" value="Unassembled WGS sequence"/>
</dbReference>
<dbReference type="STRING" id="1517416.IDAT_01515"/>